<gene>
    <name evidence="1" type="ORF">BN2476_690025</name>
</gene>
<protein>
    <submittedName>
        <fullName evidence="1">Uncharacterized protein</fullName>
    </submittedName>
</protein>
<proteinExistence type="predicted"/>
<sequence>MSPWIRTADGTVPADWQTLARVSHKYIRPAVPGAKETNLHVPHLECDTRTHPATRSEVHPYA</sequence>
<name>A0A1N7SQH5_9BURK</name>
<evidence type="ECO:0000313" key="2">
    <source>
        <dbReference type="Proteomes" id="UP000195569"/>
    </source>
</evidence>
<comment type="caution">
    <text evidence="1">The sequence shown here is derived from an EMBL/GenBank/DDBJ whole genome shotgun (WGS) entry which is preliminary data.</text>
</comment>
<accession>A0A1N7SQH5</accession>
<dbReference type="EMBL" id="CYGY02000069">
    <property type="protein sequence ID" value="SIT49588.1"/>
    <property type="molecule type" value="Genomic_DNA"/>
</dbReference>
<organism evidence="1 2">
    <name type="scientific">Paraburkholderia piptadeniae</name>
    <dbReference type="NCBI Taxonomy" id="1701573"/>
    <lineage>
        <taxon>Bacteria</taxon>
        <taxon>Pseudomonadati</taxon>
        <taxon>Pseudomonadota</taxon>
        <taxon>Betaproteobacteria</taxon>
        <taxon>Burkholderiales</taxon>
        <taxon>Burkholderiaceae</taxon>
        <taxon>Paraburkholderia</taxon>
    </lineage>
</organism>
<dbReference type="Proteomes" id="UP000195569">
    <property type="component" value="Unassembled WGS sequence"/>
</dbReference>
<keyword evidence="2" id="KW-1185">Reference proteome</keyword>
<dbReference type="AlphaFoldDB" id="A0A1N7SQH5"/>
<reference evidence="1" key="1">
    <citation type="submission" date="2016-12" db="EMBL/GenBank/DDBJ databases">
        <authorList>
            <person name="Moulin L."/>
        </authorList>
    </citation>
    <scope>NUCLEOTIDE SEQUENCE [LARGE SCALE GENOMIC DNA]</scope>
    <source>
        <strain evidence="1">STM 7183</strain>
    </source>
</reference>
<evidence type="ECO:0000313" key="1">
    <source>
        <dbReference type="EMBL" id="SIT49588.1"/>
    </source>
</evidence>